<dbReference type="EMBL" id="BOMF01000136">
    <property type="protein sequence ID" value="GID49933.1"/>
    <property type="molecule type" value="Genomic_DNA"/>
</dbReference>
<evidence type="ECO:0000313" key="2">
    <source>
        <dbReference type="EMBL" id="GID49933.1"/>
    </source>
</evidence>
<protein>
    <submittedName>
        <fullName evidence="2">Uncharacterized protein</fullName>
    </submittedName>
</protein>
<feature type="region of interest" description="Disordered" evidence="1">
    <location>
        <begin position="348"/>
        <end position="372"/>
    </location>
</feature>
<dbReference type="RefSeq" id="WP_204300002.1">
    <property type="nucleotide sequence ID" value="NZ_BAAAGQ010000063.1"/>
</dbReference>
<accession>A0ABQ3WUG1</accession>
<sequence>MNLATLIACVICHQAVTENRRDGKVTYRHPVGDDHTHDVVPVPVTDPRHVFNRCHTCTGAPPMWDYRTGLIGIVAIDSGTVETYNDQWHVCARCAAFIEADDIDGLTAHSAALMRWRPGTDKYTILHTLHRGIVLGRESRALLTTTPWPTAKIATDMLPKIRDRLTGLLRSPINLPTPINKPPLRRDWADHIDRAPLYWIDREHTDLTNAVGSDQPPARVTDDLPPSPTGLLAWPEPVGTARTLAAVSWTPDDTGWHITGYRSIGNAADHDLMPALRHEIGWLIPIHAEHIPRNSLIDGTHPLGPLVTTWLLIHQQLADAVPAQLPKQIIKAYARHQRPAPDVRVVRIRQSSTSRPPKHVKPGPASKRAQPDHRYWVSGHDRQQPYGPGRTQTRTVTIQPFLKGDPSLPIKLSTTVRVLSNRTTGKNSSRNSE</sequence>
<evidence type="ECO:0000256" key="1">
    <source>
        <dbReference type="SAM" id="MobiDB-lite"/>
    </source>
</evidence>
<comment type="caution">
    <text evidence="2">The sequence shown here is derived from an EMBL/GenBank/DDBJ whole genome shotgun (WGS) entry which is preliminary data.</text>
</comment>
<gene>
    <name evidence="2" type="ORF">Aca07nite_72080</name>
</gene>
<reference evidence="2" key="1">
    <citation type="submission" date="2021-01" db="EMBL/GenBank/DDBJ databases">
        <title>Whole genome shotgun sequence of Actinoplanes capillaceus NBRC 16408.</title>
        <authorList>
            <person name="Komaki H."/>
            <person name="Tamura T."/>
        </authorList>
    </citation>
    <scope>NUCLEOTIDE SEQUENCE [LARGE SCALE GENOMIC DNA]</scope>
    <source>
        <strain evidence="2">NBRC 16408</strain>
    </source>
</reference>
<proteinExistence type="predicted"/>
<name>A0ABQ3WUG1_9ACTN</name>
<organism evidence="2">
    <name type="scientific">Actinoplanes campanulatus</name>
    <dbReference type="NCBI Taxonomy" id="113559"/>
    <lineage>
        <taxon>Bacteria</taxon>
        <taxon>Bacillati</taxon>
        <taxon>Actinomycetota</taxon>
        <taxon>Actinomycetes</taxon>
        <taxon>Micromonosporales</taxon>
        <taxon>Micromonosporaceae</taxon>
        <taxon>Actinoplanes</taxon>
    </lineage>
</organism>